<proteinExistence type="predicted"/>
<sequence>MNYVNYVVFFVLIIGVGSLYKTWEMKELQKDKGKTNTHIKEFLLNRTNTQDIDIFTRPFLWIHVDNELNARNWESFGSRSNRNLNKPYVYYCIKTIIQKCDKVFNICLIDDTSYKRLLENWTVDLDAVDITLRNKIRHLANAKLLYEYGGIVVPPSFVCSKSLKNLYFKNVNKHGIFACEKLDDTSYVTEQRYLPDNTFMGGKRKHAIMKEYCMYLEQLISTDYTSESDFKDSIGKYLSNLVNNKKMALVNGKHIGIKDANGKNILLEELFNTQYIDILEDAYGIYIPDKKLALRTAYNWFLRIDIKSLLDSDLIISKYMLLAQDIK</sequence>
<evidence type="ECO:0008006" key="3">
    <source>
        <dbReference type="Google" id="ProtNLM"/>
    </source>
</evidence>
<protein>
    <recommendedName>
        <fullName evidence="3">Nucleotide-diphospho-sugar transferase domain-containing protein</fullName>
    </recommendedName>
</protein>
<evidence type="ECO:0000256" key="1">
    <source>
        <dbReference type="SAM" id="Phobius"/>
    </source>
</evidence>
<reference evidence="2" key="1">
    <citation type="journal article" date="2020" name="Nature">
        <title>Giant virus diversity and host interactions through global metagenomics.</title>
        <authorList>
            <person name="Schulz F."/>
            <person name="Roux S."/>
            <person name="Paez-Espino D."/>
            <person name="Jungbluth S."/>
            <person name="Walsh D.A."/>
            <person name="Denef V.J."/>
            <person name="McMahon K.D."/>
            <person name="Konstantinidis K.T."/>
            <person name="Eloe-Fadrosh E.A."/>
            <person name="Kyrpides N.C."/>
            <person name="Woyke T."/>
        </authorList>
    </citation>
    <scope>NUCLEOTIDE SEQUENCE</scope>
    <source>
        <strain evidence="2">GVMAG-M-3300020166-18</strain>
    </source>
</reference>
<accession>A0A6C0BYG0</accession>
<keyword evidence="1" id="KW-0812">Transmembrane</keyword>
<keyword evidence="1" id="KW-0472">Membrane</keyword>
<name>A0A6C0BYG0_9ZZZZ</name>
<dbReference type="AlphaFoldDB" id="A0A6C0BYG0"/>
<evidence type="ECO:0000313" key="2">
    <source>
        <dbReference type="EMBL" id="QHS96589.1"/>
    </source>
</evidence>
<keyword evidence="1" id="KW-1133">Transmembrane helix</keyword>
<dbReference type="EMBL" id="MN739271">
    <property type="protein sequence ID" value="QHS96589.1"/>
    <property type="molecule type" value="Genomic_DNA"/>
</dbReference>
<organism evidence="2">
    <name type="scientific">viral metagenome</name>
    <dbReference type="NCBI Taxonomy" id="1070528"/>
    <lineage>
        <taxon>unclassified sequences</taxon>
        <taxon>metagenomes</taxon>
        <taxon>organismal metagenomes</taxon>
    </lineage>
</organism>
<feature type="transmembrane region" description="Helical" evidence="1">
    <location>
        <begin position="6"/>
        <end position="23"/>
    </location>
</feature>